<accession>A0A9X2DNB1</accession>
<dbReference type="SUPFAM" id="SSF100985">
    <property type="entry name" value="Sporulation inhibitor Sda"/>
    <property type="match status" value="1"/>
</dbReference>
<dbReference type="InterPro" id="IPR015064">
    <property type="entry name" value="Sda"/>
</dbReference>
<dbReference type="AlphaFoldDB" id="A0A9X2DNB1"/>
<protein>
    <submittedName>
        <fullName evidence="1">Sporulation histidine kinase inhibitor Sda</fullName>
    </submittedName>
</protein>
<dbReference type="Pfam" id="PF08970">
    <property type="entry name" value="Sda"/>
    <property type="match status" value="1"/>
</dbReference>
<dbReference type="Gene3D" id="1.10.287.1100">
    <property type="entry name" value="Sporulation inhibitor A"/>
    <property type="match status" value="1"/>
</dbReference>
<evidence type="ECO:0000313" key="1">
    <source>
        <dbReference type="EMBL" id="MCM3713297.1"/>
    </source>
</evidence>
<evidence type="ECO:0000313" key="2">
    <source>
        <dbReference type="Proteomes" id="UP001139179"/>
    </source>
</evidence>
<name>A0A9X2DNB1_9BACI</name>
<reference evidence="1" key="1">
    <citation type="submission" date="2022-05" db="EMBL/GenBank/DDBJ databases">
        <title>Comparative Genomics of Spacecraft Associated Microbes.</title>
        <authorList>
            <person name="Tran M.T."/>
            <person name="Wright A."/>
            <person name="Seuylemezian A."/>
            <person name="Eisen J."/>
            <person name="Coil D."/>
        </authorList>
    </citation>
    <scope>NUCLEOTIDE SEQUENCE</scope>
    <source>
        <strain evidence="1">214.1.1</strain>
    </source>
</reference>
<dbReference type="Proteomes" id="UP001139179">
    <property type="component" value="Unassembled WGS sequence"/>
</dbReference>
<gene>
    <name evidence="1" type="ORF">M3202_04305</name>
</gene>
<dbReference type="RefSeq" id="WP_251222105.1">
    <property type="nucleotide sequence ID" value="NZ_JAMBOL010000002.1"/>
</dbReference>
<organism evidence="1 2">
    <name type="scientific">Halalkalibacter oceani</name>
    <dbReference type="NCBI Taxonomy" id="1653776"/>
    <lineage>
        <taxon>Bacteria</taxon>
        <taxon>Bacillati</taxon>
        <taxon>Bacillota</taxon>
        <taxon>Bacilli</taxon>
        <taxon>Bacillales</taxon>
        <taxon>Bacillaceae</taxon>
        <taxon>Halalkalibacter</taxon>
    </lineage>
</organism>
<sequence>MYITCYNKSLEKLTDDKLQEALAEAIKCGLEHDFIETLKNELKVRELKSV</sequence>
<comment type="caution">
    <text evidence="1">The sequence shown here is derived from an EMBL/GenBank/DDBJ whole genome shotgun (WGS) entry which is preliminary data.</text>
</comment>
<dbReference type="EMBL" id="JAMBOL010000002">
    <property type="protein sequence ID" value="MCM3713297.1"/>
    <property type="molecule type" value="Genomic_DNA"/>
</dbReference>
<proteinExistence type="predicted"/>
<dbReference type="InterPro" id="IPR036916">
    <property type="entry name" value="Sda_sf"/>
</dbReference>
<keyword evidence="2" id="KW-1185">Reference proteome</keyword>